<dbReference type="EMBL" id="CP054926">
    <property type="protein sequence ID" value="QKW43905.1"/>
    <property type="molecule type" value="Genomic_DNA"/>
</dbReference>
<proteinExistence type="predicted"/>
<dbReference type="EMBL" id="JAAGME010001399">
    <property type="protein sequence ID" value="NEB71865.1"/>
    <property type="molecule type" value="Genomic_DNA"/>
</dbReference>
<gene>
    <name evidence="1" type="ORF">G3I39_33080</name>
    <name evidence="2" type="ORF">HUT09_15915</name>
</gene>
<sequence>MATDFTVESAALQGVSALTEGHEYPVLEVSTPFKRATTFRVEFIEAGLRQSGLFDSRIFTVTSNSLPPNWKYFQLESGSISLCPEPWNASGFWEAYYEGDPHALKVYEEERAVTLLHS</sequence>
<dbReference type="AlphaFoldDB" id="A0A6N9VJV5"/>
<evidence type="ECO:0000313" key="4">
    <source>
        <dbReference type="Proteomes" id="UP000509345"/>
    </source>
</evidence>
<dbReference type="RefSeq" id="WP_158709454.1">
    <property type="nucleotide sequence ID" value="NZ_CP054926.1"/>
</dbReference>
<reference evidence="1 3" key="1">
    <citation type="submission" date="2020-01" db="EMBL/GenBank/DDBJ databases">
        <title>Insect and environment-associated Actinomycetes.</title>
        <authorList>
            <person name="Currrie C."/>
            <person name="Chevrette M."/>
            <person name="Carlson C."/>
            <person name="Stubbendieck R."/>
            <person name="Wendt-Pienkowski E."/>
        </authorList>
    </citation>
    <scope>NUCLEOTIDE SEQUENCE [LARGE SCALE GENOMIC DNA]</scope>
    <source>
        <strain evidence="1 3">SID14438</strain>
    </source>
</reference>
<dbReference type="GeneID" id="87632719"/>
<dbReference type="Proteomes" id="UP000471648">
    <property type="component" value="Unassembled WGS sequence"/>
</dbReference>
<evidence type="ECO:0000313" key="3">
    <source>
        <dbReference type="Proteomes" id="UP000471648"/>
    </source>
</evidence>
<dbReference type="Proteomes" id="UP000509345">
    <property type="component" value="Chromosome"/>
</dbReference>
<evidence type="ECO:0000313" key="1">
    <source>
        <dbReference type="EMBL" id="NEB71865.1"/>
    </source>
</evidence>
<accession>A0A6N9VJV5</accession>
<organism evidence="1 3">
    <name type="scientific">Streptomyces microflavus</name>
    <name type="common">Streptomyces lipmanii</name>
    <dbReference type="NCBI Taxonomy" id="1919"/>
    <lineage>
        <taxon>Bacteria</taxon>
        <taxon>Bacillati</taxon>
        <taxon>Actinomycetota</taxon>
        <taxon>Actinomycetes</taxon>
        <taxon>Kitasatosporales</taxon>
        <taxon>Streptomycetaceae</taxon>
        <taxon>Streptomyces</taxon>
    </lineage>
</organism>
<reference evidence="2 4" key="2">
    <citation type="submission" date="2020-06" db="EMBL/GenBank/DDBJ databases">
        <title>Genome mining for natural products.</title>
        <authorList>
            <person name="Zhang B."/>
            <person name="Shi J."/>
            <person name="Ge H."/>
        </authorList>
    </citation>
    <scope>NUCLEOTIDE SEQUENCE [LARGE SCALE GENOMIC DNA]</scope>
    <source>
        <strain evidence="2 4">NA06532</strain>
    </source>
</reference>
<evidence type="ECO:0000313" key="2">
    <source>
        <dbReference type="EMBL" id="QKW43905.1"/>
    </source>
</evidence>
<protein>
    <submittedName>
        <fullName evidence="1">Uncharacterized protein</fullName>
    </submittedName>
</protein>
<name>A0A6N9VJV5_STRMI</name>